<dbReference type="RefSeq" id="WP_175277508.1">
    <property type="nucleotide sequence ID" value="NZ_CP054836.1"/>
</dbReference>
<sequence length="166" mass="17728">MLGQFAFGFLVAAVTLGGIYLGQAVSVAQSGGADSGGYAAHDGDSGDFHTDLFAIPHVDENGIVGYLTGRFVVRTNPEQAAASRMPIDTLIFDSLSRHFYAQAGAFATATGWSRLRESLEDLRTLANETAGAEVVAEVLIEQLDYFSKEDVRMGDEQEFGPSAEIE</sequence>
<organism evidence="1 2">
    <name type="scientific">Oricola thermophila</name>
    <dbReference type="NCBI Taxonomy" id="2742145"/>
    <lineage>
        <taxon>Bacteria</taxon>
        <taxon>Pseudomonadati</taxon>
        <taxon>Pseudomonadota</taxon>
        <taxon>Alphaproteobacteria</taxon>
        <taxon>Hyphomicrobiales</taxon>
        <taxon>Ahrensiaceae</taxon>
        <taxon>Oricola</taxon>
    </lineage>
</organism>
<name>A0A6N1VFA7_9HYPH</name>
<dbReference type="EMBL" id="CP054836">
    <property type="protein sequence ID" value="QKV19616.1"/>
    <property type="molecule type" value="Genomic_DNA"/>
</dbReference>
<evidence type="ECO:0000313" key="2">
    <source>
        <dbReference type="Proteomes" id="UP000509367"/>
    </source>
</evidence>
<evidence type="ECO:0008006" key="3">
    <source>
        <dbReference type="Google" id="ProtNLM"/>
    </source>
</evidence>
<keyword evidence="2" id="KW-1185">Reference proteome</keyword>
<reference evidence="1 2" key="1">
    <citation type="submission" date="2020-06" db="EMBL/GenBank/DDBJ databases">
        <title>Oricola thermophila sp. nov. isolated from a tidal sediments.</title>
        <authorList>
            <person name="Kwon K.K."/>
            <person name="Yang S.-H."/>
            <person name="Park M.-J."/>
        </authorList>
    </citation>
    <scope>NUCLEOTIDE SEQUENCE [LARGE SCALE GENOMIC DNA]</scope>
    <source>
        <strain evidence="1 2">MEBiC13590</strain>
    </source>
</reference>
<dbReference type="Proteomes" id="UP000509367">
    <property type="component" value="Chromosome"/>
</dbReference>
<accession>A0A6N1VFA7</accession>
<protein>
    <recommendedName>
        <fullName evidence="3">Flagellar basal body-associated FliL family protein</fullName>
    </recommendedName>
</protein>
<dbReference type="AlphaFoldDB" id="A0A6N1VFA7"/>
<gene>
    <name evidence="1" type="ORF">HTY61_14725</name>
</gene>
<proteinExistence type="predicted"/>
<dbReference type="KEGG" id="orm:HTY61_14725"/>
<evidence type="ECO:0000313" key="1">
    <source>
        <dbReference type="EMBL" id="QKV19616.1"/>
    </source>
</evidence>